<feature type="domain" description="PAC" evidence="12">
    <location>
        <begin position="350"/>
        <end position="403"/>
    </location>
</feature>
<dbReference type="Pfam" id="PF08447">
    <property type="entry name" value="PAS_3"/>
    <property type="match status" value="2"/>
</dbReference>
<dbReference type="Gene3D" id="3.30.450.20">
    <property type="entry name" value="PAS domain"/>
    <property type="match status" value="3"/>
</dbReference>
<dbReference type="PRINTS" id="PR00344">
    <property type="entry name" value="BCTRLSENSOR"/>
</dbReference>
<feature type="modified residue" description="4-aspartylphosphate" evidence="8">
    <location>
        <position position="58"/>
    </location>
</feature>
<dbReference type="PANTHER" id="PTHR43547">
    <property type="entry name" value="TWO-COMPONENT HISTIDINE KINASE"/>
    <property type="match status" value="1"/>
</dbReference>
<dbReference type="SUPFAM" id="SSF55874">
    <property type="entry name" value="ATPase domain of HSP90 chaperone/DNA topoisomerase II/histidine kinase"/>
    <property type="match status" value="1"/>
</dbReference>
<keyword evidence="6" id="KW-0902">Two-component regulatory system</keyword>
<evidence type="ECO:0000256" key="6">
    <source>
        <dbReference type="ARBA" id="ARBA00023012"/>
    </source>
</evidence>
<keyword evidence="5" id="KW-0418">Kinase</keyword>
<dbReference type="InterPro" id="IPR001610">
    <property type="entry name" value="PAC"/>
</dbReference>
<proteinExistence type="predicted"/>
<dbReference type="CDD" id="cd00156">
    <property type="entry name" value="REC"/>
    <property type="match status" value="1"/>
</dbReference>
<dbReference type="InterPro" id="IPR000700">
    <property type="entry name" value="PAS-assoc_C"/>
</dbReference>
<dbReference type="InterPro" id="IPR004358">
    <property type="entry name" value="Sig_transdc_His_kin-like_C"/>
</dbReference>
<evidence type="ECO:0000313" key="13">
    <source>
        <dbReference type="EMBL" id="MBH8555460.1"/>
    </source>
</evidence>
<dbReference type="InterPro" id="IPR003661">
    <property type="entry name" value="HisK_dim/P_dom"/>
</dbReference>
<dbReference type="InterPro" id="IPR035965">
    <property type="entry name" value="PAS-like_dom_sf"/>
</dbReference>
<evidence type="ECO:0000256" key="5">
    <source>
        <dbReference type="ARBA" id="ARBA00022777"/>
    </source>
</evidence>
<dbReference type="SMART" id="SM00091">
    <property type="entry name" value="PAS"/>
    <property type="match status" value="2"/>
</dbReference>
<dbReference type="CDD" id="cd00082">
    <property type="entry name" value="HisKA"/>
    <property type="match status" value="1"/>
</dbReference>
<dbReference type="SUPFAM" id="SSF47384">
    <property type="entry name" value="Homodimeric domain of signal transducing histidine kinase"/>
    <property type="match status" value="1"/>
</dbReference>
<name>A0A8J7HNF6_9CYAN</name>
<evidence type="ECO:0000256" key="7">
    <source>
        <dbReference type="ARBA" id="ARBA00055745"/>
    </source>
</evidence>
<comment type="function">
    <text evidence="7">Photoreceptor which exists in two forms that are reversibly interconvertible by light: the R form that absorbs maximally in the red region of the spectrum and the FR form that absorbs maximally in the far-red region.</text>
</comment>
<feature type="domain" description="PAS" evidence="11">
    <location>
        <begin position="271"/>
        <end position="340"/>
    </location>
</feature>
<evidence type="ECO:0000259" key="9">
    <source>
        <dbReference type="PROSITE" id="PS50109"/>
    </source>
</evidence>
<dbReference type="Gene3D" id="3.30.565.10">
    <property type="entry name" value="Histidine kinase-like ATPase, C-terminal domain"/>
    <property type="match status" value="1"/>
</dbReference>
<evidence type="ECO:0000259" key="10">
    <source>
        <dbReference type="PROSITE" id="PS50110"/>
    </source>
</evidence>
<dbReference type="InterPro" id="IPR005467">
    <property type="entry name" value="His_kinase_dom"/>
</dbReference>
<dbReference type="InterPro" id="IPR011006">
    <property type="entry name" value="CheY-like_superfamily"/>
</dbReference>
<keyword evidence="4" id="KW-0808">Transferase</keyword>
<dbReference type="PROSITE" id="PS50113">
    <property type="entry name" value="PAC"/>
    <property type="match status" value="2"/>
</dbReference>
<dbReference type="SMART" id="SM00388">
    <property type="entry name" value="HisKA"/>
    <property type="match status" value="1"/>
</dbReference>
<dbReference type="AlphaFoldDB" id="A0A8J7HNF6"/>
<dbReference type="SMART" id="SM00387">
    <property type="entry name" value="HATPase_c"/>
    <property type="match status" value="1"/>
</dbReference>
<dbReference type="Pfam" id="PF02518">
    <property type="entry name" value="HATPase_c"/>
    <property type="match status" value="1"/>
</dbReference>
<dbReference type="EC" id="2.7.13.3" evidence="2"/>
<comment type="catalytic activity">
    <reaction evidence="1">
        <text>ATP + protein L-histidine = ADP + protein N-phospho-L-histidine.</text>
        <dbReference type="EC" id="2.7.13.3"/>
    </reaction>
</comment>
<accession>A0A8J7HNF6</accession>
<evidence type="ECO:0000256" key="3">
    <source>
        <dbReference type="ARBA" id="ARBA00022553"/>
    </source>
</evidence>
<dbReference type="CDD" id="cd00130">
    <property type="entry name" value="PAS"/>
    <property type="match status" value="2"/>
</dbReference>
<keyword evidence="14" id="KW-1185">Reference proteome</keyword>
<dbReference type="Gene3D" id="3.40.50.2300">
    <property type="match status" value="1"/>
</dbReference>
<dbReference type="PROSITE" id="PS50109">
    <property type="entry name" value="HIS_KIN"/>
    <property type="match status" value="1"/>
</dbReference>
<sequence>MAQPLTILIIDDSPEDRQVYRRYLLQDQEYSYTILEEESGEGALALCRQFQPDGILLDFLLPDMDGLEFLTDLKQQSQVAMPAVIMLTGYGNEAVAVQAMKIGVQDYLVKGQTTAERLLSTIHSAIKNTQLRQELQKSEERFRTSIENMLDCFGIYSAMRNHTGEIVDFRIDYVNAAACECHQLTKEKHLGQGLCQILPAYQESGLFDEYCQVIETGKPLIKESLIYTCMCGKQQLSKAFDIRVTKMGDGLVASWRDVTEKKQAEERLRESQQFIERIAETTPGILYVHDLVEQRNVYINSQVTELLGYTPQQIQEMGTEFLFNVMHPDDLTEFLEMYKRFDSFRDGEILENEYRMRHANGEWRWFCSRDTVFTRKADGSPHQIVGTTFDITQRKQIEEQLRLSNERFQLAAAAVNCLIYDWDLEKNIVDRTEGLTRILGYSLQEAETTHEWWKDLVHPDDRERLGNHFHNLSAHQNHYAAEYRVRHKDNHYLYILDQGVMTRDINGRVVRVVGSTTDISEQQAALHERNRLLELEQAARAEAEAANQTKDEFVAMVSHDLRSPLHAILGWTELLRTRQLDAATTARALETIERSAKSQGKLLEDLLNISRMLQGKLQLELSQINLVNIVRVAIETAYPSAKAKNICLESILDESIPPITGDINRLLQVLDNLISNAIKFTPPEGRVEVRLFQSGADAQITVSDTGIGIKSEFLPYVFERYRQGNSTHKQGGLGLGLAIAFHLVELHGGIIQATSPGEGQGATFIIKIPL</sequence>
<dbReference type="InterPro" id="IPR003594">
    <property type="entry name" value="HATPase_dom"/>
</dbReference>
<feature type="domain" description="Response regulatory" evidence="10">
    <location>
        <begin position="6"/>
        <end position="125"/>
    </location>
</feature>
<dbReference type="Gene3D" id="1.10.287.130">
    <property type="match status" value="1"/>
</dbReference>
<evidence type="ECO:0000256" key="1">
    <source>
        <dbReference type="ARBA" id="ARBA00000085"/>
    </source>
</evidence>
<dbReference type="Proteomes" id="UP000599391">
    <property type="component" value="Unassembled WGS sequence"/>
</dbReference>
<feature type="domain" description="Histidine kinase" evidence="9">
    <location>
        <begin position="556"/>
        <end position="770"/>
    </location>
</feature>
<dbReference type="EMBL" id="JAECZB010000094">
    <property type="protein sequence ID" value="MBH8555460.1"/>
    <property type="molecule type" value="Genomic_DNA"/>
</dbReference>
<dbReference type="NCBIfam" id="TIGR00229">
    <property type="entry name" value="sensory_box"/>
    <property type="match status" value="2"/>
</dbReference>
<feature type="domain" description="PAS" evidence="11">
    <location>
        <begin position="404"/>
        <end position="476"/>
    </location>
</feature>
<dbReference type="InterPro" id="IPR001789">
    <property type="entry name" value="Sig_transdc_resp-reg_receiver"/>
</dbReference>
<dbReference type="InterPro" id="IPR013655">
    <property type="entry name" value="PAS_fold_3"/>
</dbReference>
<dbReference type="FunFam" id="3.30.565.10:FF:000006">
    <property type="entry name" value="Sensor histidine kinase WalK"/>
    <property type="match status" value="1"/>
</dbReference>
<dbReference type="CDD" id="cd00075">
    <property type="entry name" value="HATPase"/>
    <property type="match status" value="1"/>
</dbReference>
<dbReference type="RefSeq" id="WP_214441673.1">
    <property type="nucleotide sequence ID" value="NZ_JAECZB010000094.1"/>
</dbReference>
<reference evidence="13 14" key="1">
    <citation type="journal article" date="2021" name="Int. J. Syst. Evol. Microbiol.">
        <title>Amazonocrinis nigriterrae gen. nov., sp. nov., Atlanticothrix silvestris gen. nov., sp. nov. and Dendronalium phyllosphericum gen. nov., sp. nov., nostocacean cyanobacteria from Brazilian environments.</title>
        <authorList>
            <person name="Alvarenga D.O."/>
            <person name="Andreote A.P.D."/>
            <person name="Branco L.H.Z."/>
            <person name="Delbaje E."/>
            <person name="Cruz R.B."/>
            <person name="Varani A.M."/>
            <person name="Fiore M.F."/>
        </authorList>
    </citation>
    <scope>NUCLEOTIDE SEQUENCE [LARGE SCALE GENOMIC DNA]</scope>
    <source>
        <strain evidence="13 14">CENA357</strain>
    </source>
</reference>
<dbReference type="InterPro" id="IPR036890">
    <property type="entry name" value="HATPase_C_sf"/>
</dbReference>
<dbReference type="InterPro" id="IPR036097">
    <property type="entry name" value="HisK_dim/P_sf"/>
</dbReference>
<dbReference type="Pfam" id="PF00072">
    <property type="entry name" value="Response_reg"/>
    <property type="match status" value="1"/>
</dbReference>
<dbReference type="PROSITE" id="PS50112">
    <property type="entry name" value="PAS"/>
    <property type="match status" value="2"/>
</dbReference>
<dbReference type="SMART" id="SM00086">
    <property type="entry name" value="PAC"/>
    <property type="match status" value="2"/>
</dbReference>
<dbReference type="SMART" id="SM00448">
    <property type="entry name" value="REC"/>
    <property type="match status" value="1"/>
</dbReference>
<dbReference type="FunFam" id="3.30.450.20:FF:000099">
    <property type="entry name" value="Sensory box sensor histidine kinase"/>
    <property type="match status" value="1"/>
</dbReference>
<dbReference type="GO" id="GO:0000155">
    <property type="term" value="F:phosphorelay sensor kinase activity"/>
    <property type="evidence" value="ECO:0007669"/>
    <property type="project" value="InterPro"/>
</dbReference>
<feature type="domain" description="PAC" evidence="12">
    <location>
        <begin position="479"/>
        <end position="531"/>
    </location>
</feature>
<evidence type="ECO:0000256" key="2">
    <source>
        <dbReference type="ARBA" id="ARBA00012438"/>
    </source>
</evidence>
<evidence type="ECO:0000256" key="8">
    <source>
        <dbReference type="PROSITE-ProRule" id="PRU00169"/>
    </source>
</evidence>
<protein>
    <recommendedName>
        <fullName evidence="2">histidine kinase</fullName>
        <ecNumber evidence="2">2.7.13.3</ecNumber>
    </recommendedName>
</protein>
<dbReference type="SUPFAM" id="SSF52172">
    <property type="entry name" value="CheY-like"/>
    <property type="match status" value="1"/>
</dbReference>
<dbReference type="SUPFAM" id="SSF55785">
    <property type="entry name" value="PYP-like sensor domain (PAS domain)"/>
    <property type="match status" value="3"/>
</dbReference>
<dbReference type="Pfam" id="PF13426">
    <property type="entry name" value="PAS_9"/>
    <property type="match status" value="1"/>
</dbReference>
<comment type="caution">
    <text evidence="13">The sequence shown here is derived from an EMBL/GenBank/DDBJ whole genome shotgun (WGS) entry which is preliminary data.</text>
</comment>
<evidence type="ECO:0000313" key="14">
    <source>
        <dbReference type="Proteomes" id="UP000599391"/>
    </source>
</evidence>
<evidence type="ECO:0000259" key="11">
    <source>
        <dbReference type="PROSITE" id="PS50112"/>
    </source>
</evidence>
<keyword evidence="3 8" id="KW-0597">Phosphoprotein</keyword>
<dbReference type="Pfam" id="PF00512">
    <property type="entry name" value="HisKA"/>
    <property type="match status" value="1"/>
</dbReference>
<evidence type="ECO:0000256" key="4">
    <source>
        <dbReference type="ARBA" id="ARBA00022679"/>
    </source>
</evidence>
<dbReference type="PROSITE" id="PS50110">
    <property type="entry name" value="RESPONSE_REGULATORY"/>
    <property type="match status" value="1"/>
</dbReference>
<dbReference type="PANTHER" id="PTHR43547:SF2">
    <property type="entry name" value="HYBRID SIGNAL TRANSDUCTION HISTIDINE KINASE C"/>
    <property type="match status" value="1"/>
</dbReference>
<evidence type="ECO:0000259" key="12">
    <source>
        <dbReference type="PROSITE" id="PS50113"/>
    </source>
</evidence>
<dbReference type="InterPro" id="IPR000014">
    <property type="entry name" value="PAS"/>
</dbReference>
<gene>
    <name evidence="13" type="ORF">I8751_24565</name>
</gene>
<organism evidence="13 14">
    <name type="scientific">Atlanticothrix silvestris CENA357</name>
    <dbReference type="NCBI Taxonomy" id="1725252"/>
    <lineage>
        <taxon>Bacteria</taxon>
        <taxon>Bacillati</taxon>
        <taxon>Cyanobacteriota</taxon>
        <taxon>Cyanophyceae</taxon>
        <taxon>Nostocales</taxon>
        <taxon>Nodulariaceae</taxon>
        <taxon>Atlanticothrix</taxon>
        <taxon>Atlanticothrix silvestris</taxon>
    </lineage>
</organism>